<accession>A0A316G241</accession>
<feature type="domain" description="Aminotransferase class V" evidence="9">
    <location>
        <begin position="41"/>
        <end position="409"/>
    </location>
</feature>
<dbReference type="OrthoDB" id="9808002at2"/>
<dbReference type="PIRSF" id="PIRSF005572">
    <property type="entry name" value="NifS"/>
    <property type="match status" value="1"/>
</dbReference>
<dbReference type="InterPro" id="IPR015421">
    <property type="entry name" value="PyrdxlP-dep_Trfase_major"/>
</dbReference>
<evidence type="ECO:0000256" key="4">
    <source>
        <dbReference type="ARBA" id="ARBA00022679"/>
    </source>
</evidence>
<evidence type="ECO:0000256" key="5">
    <source>
        <dbReference type="ARBA" id="ARBA00022898"/>
    </source>
</evidence>
<dbReference type="RefSeq" id="WP_109761933.1">
    <property type="nucleotide sequence ID" value="NZ_QGGU01000002.1"/>
</dbReference>
<dbReference type="PROSITE" id="PS00595">
    <property type="entry name" value="AA_TRANSFER_CLASS_5"/>
    <property type="match status" value="1"/>
</dbReference>
<name>A0A316G241_9GAMM</name>
<evidence type="ECO:0000259" key="9">
    <source>
        <dbReference type="Pfam" id="PF00266"/>
    </source>
</evidence>
<dbReference type="Pfam" id="PF00266">
    <property type="entry name" value="Aminotran_5"/>
    <property type="match status" value="1"/>
</dbReference>
<comment type="caution">
    <text evidence="10">The sequence shown here is derived from an EMBL/GenBank/DDBJ whole genome shotgun (WGS) entry which is preliminary data.</text>
</comment>
<sequence>MSTNVLEKMSAPFSTTFDVNTIRQHFPILSRPDINNHKLAYLDNAASSQLPKAVIDRLHQYHQFEHSNVHRSVHTLGEEATNAYESARKKVARYINANSESEIIYTRGTTDSINLVMQSYGRANLMEGDEILITALEHHSNIVPWQMLCQEKGCLLKVIPINSSGELKLDEFLRKLNKKTKIVALSQVSNAIGSVNPIEEMIIEAKKYGAVTLIDGAQGIPHKPVDVQSLDCDFYAFSGHKMYGPTGIGILYANSRMHDRMVPYLGGGDMILHVTFEETIYNEPPYKFEAGTPPISAAIGLGEAIDFISNVGIHNIESHEKQLLDYAHEKVSAINGVQLIGTAKEKASVMSFVMGDIHPHDIGSILNSFGIAIRAGHHCAQPVMKFFDVPATARASFSLYNTFDEIDALADGIKEVKRVFNQ</sequence>
<dbReference type="Gene3D" id="3.40.640.10">
    <property type="entry name" value="Type I PLP-dependent aspartate aminotransferase-like (Major domain)"/>
    <property type="match status" value="1"/>
</dbReference>
<dbReference type="Gene3D" id="3.90.1150.10">
    <property type="entry name" value="Aspartate Aminotransferase, domain 1"/>
    <property type="match status" value="1"/>
</dbReference>
<evidence type="ECO:0000313" key="10">
    <source>
        <dbReference type="EMBL" id="PWK53870.1"/>
    </source>
</evidence>
<dbReference type="Proteomes" id="UP000245790">
    <property type="component" value="Unassembled WGS sequence"/>
</dbReference>
<comment type="similarity">
    <text evidence="3 8">Belongs to the class-V pyridoxal-phosphate-dependent aminotransferase family. Csd subfamily.</text>
</comment>
<comment type="function">
    <text evidence="2 8">Catalyzes the removal of elemental sulfur and selenium atoms from L-cysteine, L-cystine, L-selenocysteine, and L-selenocystine to produce L-alanine.</text>
</comment>
<keyword evidence="10" id="KW-0456">Lyase</keyword>
<dbReference type="EC" id="2.8.1.7" evidence="8"/>
<dbReference type="GO" id="GO:0031071">
    <property type="term" value="F:cysteine desulfurase activity"/>
    <property type="evidence" value="ECO:0007669"/>
    <property type="project" value="UniProtKB-UniRule"/>
</dbReference>
<dbReference type="PANTHER" id="PTHR43586:SF8">
    <property type="entry name" value="CYSTEINE DESULFURASE 1, CHLOROPLASTIC"/>
    <property type="match status" value="1"/>
</dbReference>
<evidence type="ECO:0000256" key="8">
    <source>
        <dbReference type="RuleBase" id="RU004506"/>
    </source>
</evidence>
<comment type="cofactor">
    <cofactor evidence="1 7">
        <name>pyridoxal 5'-phosphate</name>
        <dbReference type="ChEBI" id="CHEBI:597326"/>
    </cofactor>
</comment>
<reference evidence="10 11" key="1">
    <citation type="submission" date="2018-05" db="EMBL/GenBank/DDBJ databases">
        <title>Genomic Encyclopedia of Type Strains, Phase IV (KMG-IV): sequencing the most valuable type-strain genomes for metagenomic binning, comparative biology and taxonomic classification.</title>
        <authorList>
            <person name="Goeker M."/>
        </authorList>
    </citation>
    <scope>NUCLEOTIDE SEQUENCE [LARGE SCALE GENOMIC DNA]</scope>
    <source>
        <strain evidence="10 11">DSM 25350</strain>
    </source>
</reference>
<keyword evidence="11" id="KW-1185">Reference proteome</keyword>
<dbReference type="GO" id="GO:0016829">
    <property type="term" value="F:lyase activity"/>
    <property type="evidence" value="ECO:0007669"/>
    <property type="project" value="UniProtKB-KW"/>
</dbReference>
<gene>
    <name evidence="10" type="ORF">C8D97_102260</name>
</gene>
<dbReference type="InterPro" id="IPR010970">
    <property type="entry name" value="Cys_dSase_SufS"/>
</dbReference>
<dbReference type="InterPro" id="IPR000192">
    <property type="entry name" value="Aminotrans_V_dom"/>
</dbReference>
<evidence type="ECO:0000256" key="2">
    <source>
        <dbReference type="ARBA" id="ARBA00002824"/>
    </source>
</evidence>
<dbReference type="SUPFAM" id="SSF53383">
    <property type="entry name" value="PLP-dependent transferases"/>
    <property type="match status" value="1"/>
</dbReference>
<protein>
    <recommendedName>
        <fullName evidence="8">Cysteine desulfurase</fullName>
        <ecNumber evidence="8">2.8.1.7</ecNumber>
    </recommendedName>
</protein>
<dbReference type="GO" id="GO:0030170">
    <property type="term" value="F:pyridoxal phosphate binding"/>
    <property type="evidence" value="ECO:0007669"/>
    <property type="project" value="UniProtKB-UniRule"/>
</dbReference>
<dbReference type="InterPro" id="IPR016454">
    <property type="entry name" value="Cysteine_dSase"/>
</dbReference>
<organism evidence="10 11">
    <name type="scientific">Pleionea mediterranea</name>
    <dbReference type="NCBI Taxonomy" id="523701"/>
    <lineage>
        <taxon>Bacteria</taxon>
        <taxon>Pseudomonadati</taxon>
        <taxon>Pseudomonadota</taxon>
        <taxon>Gammaproteobacteria</taxon>
        <taxon>Oceanospirillales</taxon>
        <taxon>Pleioneaceae</taxon>
        <taxon>Pleionea</taxon>
    </lineage>
</organism>
<evidence type="ECO:0000256" key="1">
    <source>
        <dbReference type="ARBA" id="ARBA00001933"/>
    </source>
</evidence>
<dbReference type="InterPro" id="IPR015424">
    <property type="entry name" value="PyrdxlP-dep_Trfase"/>
</dbReference>
<dbReference type="InterPro" id="IPR020578">
    <property type="entry name" value="Aminotrans_V_PyrdxlP_BS"/>
</dbReference>
<evidence type="ECO:0000256" key="3">
    <source>
        <dbReference type="ARBA" id="ARBA00010447"/>
    </source>
</evidence>
<evidence type="ECO:0000313" key="11">
    <source>
        <dbReference type="Proteomes" id="UP000245790"/>
    </source>
</evidence>
<dbReference type="PANTHER" id="PTHR43586">
    <property type="entry name" value="CYSTEINE DESULFURASE"/>
    <property type="match status" value="1"/>
</dbReference>
<keyword evidence="4 8" id="KW-0808">Transferase</keyword>
<dbReference type="InterPro" id="IPR015422">
    <property type="entry name" value="PyrdxlP-dep_Trfase_small"/>
</dbReference>
<dbReference type="EMBL" id="QGGU01000002">
    <property type="protein sequence ID" value="PWK53870.1"/>
    <property type="molecule type" value="Genomic_DNA"/>
</dbReference>
<keyword evidence="5 8" id="KW-0663">Pyridoxal phosphate</keyword>
<proteinExistence type="inferred from homology"/>
<dbReference type="NCBIfam" id="TIGR01979">
    <property type="entry name" value="sufS"/>
    <property type="match status" value="1"/>
</dbReference>
<evidence type="ECO:0000256" key="7">
    <source>
        <dbReference type="RuleBase" id="RU004504"/>
    </source>
</evidence>
<dbReference type="CDD" id="cd06453">
    <property type="entry name" value="SufS_like"/>
    <property type="match status" value="1"/>
</dbReference>
<dbReference type="AlphaFoldDB" id="A0A316G241"/>
<evidence type="ECO:0000256" key="6">
    <source>
        <dbReference type="ARBA" id="ARBA00050776"/>
    </source>
</evidence>
<dbReference type="GO" id="GO:0006534">
    <property type="term" value="P:cysteine metabolic process"/>
    <property type="evidence" value="ECO:0007669"/>
    <property type="project" value="UniProtKB-UniRule"/>
</dbReference>
<comment type="catalytic activity">
    <reaction evidence="6 8">
        <text>(sulfur carrier)-H + L-cysteine = (sulfur carrier)-SH + L-alanine</text>
        <dbReference type="Rhea" id="RHEA:43892"/>
        <dbReference type="Rhea" id="RHEA-COMP:14737"/>
        <dbReference type="Rhea" id="RHEA-COMP:14739"/>
        <dbReference type="ChEBI" id="CHEBI:29917"/>
        <dbReference type="ChEBI" id="CHEBI:35235"/>
        <dbReference type="ChEBI" id="CHEBI:57972"/>
        <dbReference type="ChEBI" id="CHEBI:64428"/>
        <dbReference type="EC" id="2.8.1.7"/>
    </reaction>
</comment>